<name>A0ABQ8T9G4_PERAM</name>
<comment type="caution">
    <text evidence="1">The sequence shown here is derived from an EMBL/GenBank/DDBJ whole genome shotgun (WGS) entry which is preliminary data.</text>
</comment>
<protein>
    <submittedName>
        <fullName evidence="1">Uncharacterized protein</fullName>
    </submittedName>
</protein>
<keyword evidence="2" id="KW-1185">Reference proteome</keyword>
<dbReference type="EMBL" id="JAJSOF020000013">
    <property type="protein sequence ID" value="KAJ4443139.1"/>
    <property type="molecule type" value="Genomic_DNA"/>
</dbReference>
<organism evidence="1 2">
    <name type="scientific">Periplaneta americana</name>
    <name type="common">American cockroach</name>
    <name type="synonym">Blatta americana</name>
    <dbReference type="NCBI Taxonomy" id="6978"/>
    <lineage>
        <taxon>Eukaryota</taxon>
        <taxon>Metazoa</taxon>
        <taxon>Ecdysozoa</taxon>
        <taxon>Arthropoda</taxon>
        <taxon>Hexapoda</taxon>
        <taxon>Insecta</taxon>
        <taxon>Pterygota</taxon>
        <taxon>Neoptera</taxon>
        <taxon>Polyneoptera</taxon>
        <taxon>Dictyoptera</taxon>
        <taxon>Blattodea</taxon>
        <taxon>Blattoidea</taxon>
        <taxon>Blattidae</taxon>
        <taxon>Blattinae</taxon>
        <taxon>Periplaneta</taxon>
    </lineage>
</organism>
<proteinExistence type="predicted"/>
<sequence>MITSAARQQRVCRQIRRSARYSIRECAEAMSSMLECRRSIFPVIATISYHRRHHYFSNFSHIRYHRRRYYFYNFRHFCHICYRLYYISNFYHIRYHRRYYYFSNLRHIRYRRY</sequence>
<reference evidence="1 2" key="1">
    <citation type="journal article" date="2022" name="Allergy">
        <title>Genome assembly and annotation of Periplaneta americana reveal a comprehensive cockroach allergen profile.</title>
        <authorList>
            <person name="Wang L."/>
            <person name="Xiong Q."/>
            <person name="Saelim N."/>
            <person name="Wang L."/>
            <person name="Nong W."/>
            <person name="Wan A.T."/>
            <person name="Shi M."/>
            <person name="Liu X."/>
            <person name="Cao Q."/>
            <person name="Hui J.H.L."/>
            <person name="Sookrung N."/>
            <person name="Leung T.F."/>
            <person name="Tungtrongchitr A."/>
            <person name="Tsui S.K.W."/>
        </authorList>
    </citation>
    <scope>NUCLEOTIDE SEQUENCE [LARGE SCALE GENOMIC DNA]</scope>
    <source>
        <strain evidence="1">PWHHKU_190912</strain>
    </source>
</reference>
<dbReference type="Proteomes" id="UP001148838">
    <property type="component" value="Unassembled WGS sequence"/>
</dbReference>
<evidence type="ECO:0000313" key="2">
    <source>
        <dbReference type="Proteomes" id="UP001148838"/>
    </source>
</evidence>
<accession>A0ABQ8T9G4</accession>
<gene>
    <name evidence="1" type="ORF">ANN_04789</name>
</gene>
<evidence type="ECO:0000313" key="1">
    <source>
        <dbReference type="EMBL" id="KAJ4443139.1"/>
    </source>
</evidence>